<keyword evidence="3" id="KW-0560">Oxidoreductase</keyword>
<dbReference type="GO" id="GO:0005975">
    <property type="term" value="P:carbohydrate metabolic process"/>
    <property type="evidence" value="ECO:0007669"/>
    <property type="project" value="UniProtKB-ARBA"/>
</dbReference>
<proteinExistence type="inferred from homology"/>
<dbReference type="EC" id="1.1.1.250" evidence="5"/>
<dbReference type="PROSITE" id="PS00061">
    <property type="entry name" value="ADH_SHORT"/>
    <property type="match status" value="1"/>
</dbReference>
<gene>
    <name evidence="7" type="ORF">DASC09_033790</name>
</gene>
<evidence type="ECO:0000256" key="3">
    <source>
        <dbReference type="ARBA" id="ARBA00023002"/>
    </source>
</evidence>
<dbReference type="InterPro" id="IPR020904">
    <property type="entry name" value="Sc_DH/Rdtase_CS"/>
</dbReference>
<dbReference type="GO" id="GO:0047038">
    <property type="term" value="F:D-arabinitol 2-dehydrogenase activity"/>
    <property type="evidence" value="ECO:0007669"/>
    <property type="project" value="UniProtKB-EC"/>
</dbReference>
<dbReference type="Gene3D" id="3.40.50.720">
    <property type="entry name" value="NAD(P)-binding Rossmann-like Domain"/>
    <property type="match status" value="1"/>
</dbReference>
<dbReference type="PANTHER" id="PTHR43008">
    <property type="entry name" value="BENZIL REDUCTASE"/>
    <property type="match status" value="1"/>
</dbReference>
<keyword evidence="8" id="KW-1185">Reference proteome</keyword>
<name>A0AAV5QMT1_9ASCO</name>
<comment type="similarity">
    <text evidence="1">Belongs to the short-chain dehydrogenases/reductases (SDR) family.</text>
</comment>
<reference evidence="7 8" key="1">
    <citation type="journal article" date="2023" name="Elife">
        <title>Identification of key yeast species and microbe-microbe interactions impacting larval growth of Drosophila in the wild.</title>
        <authorList>
            <person name="Mure A."/>
            <person name="Sugiura Y."/>
            <person name="Maeda R."/>
            <person name="Honda K."/>
            <person name="Sakurai N."/>
            <person name="Takahashi Y."/>
            <person name="Watada M."/>
            <person name="Katoh T."/>
            <person name="Gotoh A."/>
            <person name="Gotoh Y."/>
            <person name="Taniguchi I."/>
            <person name="Nakamura K."/>
            <person name="Hayashi T."/>
            <person name="Katayama T."/>
            <person name="Uemura T."/>
            <person name="Hattori Y."/>
        </authorList>
    </citation>
    <scope>NUCLEOTIDE SEQUENCE [LARGE SCALE GENOMIC DNA]</scope>
    <source>
        <strain evidence="7 8">SC-9</strain>
    </source>
</reference>
<dbReference type="InterPro" id="IPR036291">
    <property type="entry name" value="NAD(P)-bd_dom_sf"/>
</dbReference>
<dbReference type="Pfam" id="PF13561">
    <property type="entry name" value="adh_short_C2"/>
    <property type="match status" value="1"/>
</dbReference>
<dbReference type="SUPFAM" id="SSF51735">
    <property type="entry name" value="NAD(P)-binding Rossmann-fold domains"/>
    <property type="match status" value="1"/>
</dbReference>
<dbReference type="PANTHER" id="PTHR43008:SF14">
    <property type="entry name" value="DEHYDROGENASE ARBD, PUTATIVE-RELATED"/>
    <property type="match status" value="1"/>
</dbReference>
<dbReference type="FunFam" id="3.40.50.720:FF:000240">
    <property type="entry name" value="SDR family oxidoreductase"/>
    <property type="match status" value="1"/>
</dbReference>
<dbReference type="EMBL" id="BTFZ01000011">
    <property type="protein sequence ID" value="GMM36054.1"/>
    <property type="molecule type" value="Genomic_DNA"/>
</dbReference>
<evidence type="ECO:0000256" key="4">
    <source>
        <dbReference type="ARBA" id="ARBA00060719"/>
    </source>
</evidence>
<dbReference type="InterPro" id="IPR002347">
    <property type="entry name" value="SDR_fam"/>
</dbReference>
<evidence type="ECO:0000313" key="7">
    <source>
        <dbReference type="EMBL" id="GMM36054.1"/>
    </source>
</evidence>
<dbReference type="GeneID" id="90074029"/>
<evidence type="ECO:0000256" key="5">
    <source>
        <dbReference type="ARBA" id="ARBA00066831"/>
    </source>
</evidence>
<dbReference type="RefSeq" id="XP_064853050.1">
    <property type="nucleotide sequence ID" value="XM_064996978.1"/>
</dbReference>
<evidence type="ECO:0000256" key="1">
    <source>
        <dbReference type="ARBA" id="ARBA00006484"/>
    </source>
</evidence>
<evidence type="ECO:0000256" key="6">
    <source>
        <dbReference type="ARBA" id="ARBA00070881"/>
    </source>
</evidence>
<keyword evidence="2" id="KW-0521">NADP</keyword>
<dbReference type="Proteomes" id="UP001360560">
    <property type="component" value="Unassembled WGS sequence"/>
</dbReference>
<dbReference type="PRINTS" id="PR00081">
    <property type="entry name" value="GDHRDH"/>
</dbReference>
<sequence length="283" mass="30477">MTQSLFPKITDIVPSFRLDNRLAIVTGGSGGLATVISKALLAQGASVALVDMIQERVDVSAEELAEWGSFNKIPLTTPEGVNKISSWQCNVADDAEVTKVFNEVNVKHEAVADLLIHTAGFCQNIDALDYPAKNAQNLVNVNLMGSLYCSQAIARNLVAVNKPGSLILIGSMSGVIVNDPQPQVAYNMSKAGVIHLVKSLACEWAKHGIRVNALSPGYIATPLTKQVLSGNDELKQTWESKVPMHRMADPKEFVGTILYLANSEASSYTTGENIMVDGGYQCW</sequence>
<protein>
    <recommendedName>
        <fullName evidence="6">D-arabinitol 2-dehydrogenase [ribulose-forming]</fullName>
        <ecNumber evidence="5">1.1.1.250</ecNumber>
    </recommendedName>
</protein>
<dbReference type="PRINTS" id="PR00080">
    <property type="entry name" value="SDRFAMILY"/>
</dbReference>
<comment type="pathway">
    <text evidence="4">Carbohydrate metabolism; D-arabinitol metabolism.</text>
</comment>
<evidence type="ECO:0000313" key="8">
    <source>
        <dbReference type="Proteomes" id="UP001360560"/>
    </source>
</evidence>
<accession>A0AAV5QMT1</accession>
<dbReference type="AlphaFoldDB" id="A0AAV5QMT1"/>
<comment type="caution">
    <text evidence="7">The sequence shown here is derived from an EMBL/GenBank/DDBJ whole genome shotgun (WGS) entry which is preliminary data.</text>
</comment>
<organism evidence="7 8">
    <name type="scientific">Saccharomycopsis crataegensis</name>
    <dbReference type="NCBI Taxonomy" id="43959"/>
    <lineage>
        <taxon>Eukaryota</taxon>
        <taxon>Fungi</taxon>
        <taxon>Dikarya</taxon>
        <taxon>Ascomycota</taxon>
        <taxon>Saccharomycotina</taxon>
        <taxon>Saccharomycetes</taxon>
        <taxon>Saccharomycopsidaceae</taxon>
        <taxon>Saccharomycopsis</taxon>
    </lineage>
</organism>
<dbReference type="GO" id="GO:0050664">
    <property type="term" value="F:oxidoreductase activity, acting on NAD(P)H, oxygen as acceptor"/>
    <property type="evidence" value="ECO:0007669"/>
    <property type="project" value="TreeGrafter"/>
</dbReference>
<evidence type="ECO:0000256" key="2">
    <source>
        <dbReference type="ARBA" id="ARBA00022857"/>
    </source>
</evidence>